<feature type="transmembrane region" description="Helical" evidence="7">
    <location>
        <begin position="48"/>
        <end position="69"/>
    </location>
</feature>
<evidence type="ECO:0000256" key="1">
    <source>
        <dbReference type="ARBA" id="ARBA00004651"/>
    </source>
</evidence>
<dbReference type="EMBL" id="CADCTR010002656">
    <property type="protein sequence ID" value="CAA9364710.1"/>
    <property type="molecule type" value="Genomic_DNA"/>
</dbReference>
<dbReference type="InterPro" id="IPR036259">
    <property type="entry name" value="MFS_trans_sf"/>
</dbReference>
<feature type="transmembrane region" description="Helical" evidence="7">
    <location>
        <begin position="7"/>
        <end position="28"/>
    </location>
</feature>
<keyword evidence="4 7" id="KW-0812">Transmembrane</keyword>
<organism evidence="9">
    <name type="scientific">uncultured Chloroflexia bacterium</name>
    <dbReference type="NCBI Taxonomy" id="1672391"/>
    <lineage>
        <taxon>Bacteria</taxon>
        <taxon>Bacillati</taxon>
        <taxon>Chloroflexota</taxon>
        <taxon>Chloroflexia</taxon>
        <taxon>environmental samples</taxon>
    </lineage>
</organism>
<evidence type="ECO:0000313" key="9">
    <source>
        <dbReference type="EMBL" id="CAA9364710.1"/>
    </source>
</evidence>
<evidence type="ECO:0000256" key="7">
    <source>
        <dbReference type="SAM" id="Phobius"/>
    </source>
</evidence>
<comment type="similarity">
    <text evidence="2">Belongs to the major facilitator superfamily. TCR/Tet family.</text>
</comment>
<proteinExistence type="inferred from homology"/>
<dbReference type="PRINTS" id="PR01035">
    <property type="entry name" value="TCRTETA"/>
</dbReference>
<evidence type="ECO:0000256" key="3">
    <source>
        <dbReference type="ARBA" id="ARBA00022448"/>
    </source>
</evidence>
<name>A0A6J4MP13_9CHLR</name>
<dbReference type="InterPro" id="IPR020846">
    <property type="entry name" value="MFS_dom"/>
</dbReference>
<keyword evidence="5 7" id="KW-1133">Transmembrane helix</keyword>
<dbReference type="GO" id="GO:0005886">
    <property type="term" value="C:plasma membrane"/>
    <property type="evidence" value="ECO:0007669"/>
    <property type="project" value="UniProtKB-SubCell"/>
</dbReference>
<feature type="domain" description="Major facilitator superfamily (MFS) profile" evidence="8">
    <location>
        <begin position="7"/>
        <end position="90"/>
    </location>
</feature>
<accession>A0A6J4MP13</accession>
<dbReference type="InterPro" id="IPR001958">
    <property type="entry name" value="Tet-R_TetA/multi-R_MdtG-like"/>
</dbReference>
<evidence type="ECO:0000256" key="2">
    <source>
        <dbReference type="ARBA" id="ARBA00007520"/>
    </source>
</evidence>
<gene>
    <name evidence="9" type="ORF">AVDCRST_MAG93-7880</name>
</gene>
<keyword evidence="6 7" id="KW-0472">Membrane</keyword>
<keyword evidence="3" id="KW-0813">Transport</keyword>
<dbReference type="AlphaFoldDB" id="A0A6J4MP13"/>
<evidence type="ECO:0000256" key="5">
    <source>
        <dbReference type="ARBA" id="ARBA00022989"/>
    </source>
</evidence>
<dbReference type="PROSITE" id="PS00216">
    <property type="entry name" value="SUGAR_TRANSPORT_1"/>
    <property type="match status" value="1"/>
</dbReference>
<dbReference type="Pfam" id="PF07690">
    <property type="entry name" value="MFS_1"/>
    <property type="match status" value="1"/>
</dbReference>
<dbReference type="PANTHER" id="PTHR23504">
    <property type="entry name" value="MAJOR FACILITATOR SUPERFAMILY DOMAIN-CONTAINING PROTEIN 10"/>
    <property type="match status" value="1"/>
</dbReference>
<feature type="non-terminal residue" evidence="9">
    <location>
        <position position="90"/>
    </location>
</feature>
<evidence type="ECO:0000256" key="4">
    <source>
        <dbReference type="ARBA" id="ARBA00022692"/>
    </source>
</evidence>
<protein>
    <submittedName>
        <fullName evidence="9">Uncharacterized MFS-type transporter</fullName>
    </submittedName>
</protein>
<dbReference type="PROSITE" id="PS50850">
    <property type="entry name" value="MFS"/>
    <property type="match status" value="1"/>
</dbReference>
<evidence type="ECO:0000256" key="6">
    <source>
        <dbReference type="ARBA" id="ARBA00023136"/>
    </source>
</evidence>
<reference evidence="9" key="1">
    <citation type="submission" date="2020-02" db="EMBL/GenBank/DDBJ databases">
        <authorList>
            <person name="Meier V. D."/>
        </authorList>
    </citation>
    <scope>NUCLEOTIDE SEQUENCE</scope>
    <source>
        <strain evidence="9">AVDCRST_MAG93</strain>
    </source>
</reference>
<evidence type="ECO:0000259" key="8">
    <source>
        <dbReference type="PROSITE" id="PS50850"/>
    </source>
</evidence>
<sequence>MRSQRSGMAFIFVTLLLDVMAAGIIIPVLPTLIASFTAGNVSAAARYYGYFIAVFAAMQFLFAPILGALSDQYGRRPVLLLSLFGAGLDY</sequence>
<dbReference type="SUPFAM" id="SSF103473">
    <property type="entry name" value="MFS general substrate transporter"/>
    <property type="match status" value="1"/>
</dbReference>
<dbReference type="PANTHER" id="PTHR23504:SF15">
    <property type="entry name" value="MAJOR FACILITATOR SUPERFAMILY (MFS) PROFILE DOMAIN-CONTAINING PROTEIN"/>
    <property type="match status" value="1"/>
</dbReference>
<dbReference type="InterPro" id="IPR011701">
    <property type="entry name" value="MFS"/>
</dbReference>
<dbReference type="Gene3D" id="1.20.1250.20">
    <property type="entry name" value="MFS general substrate transporter like domains"/>
    <property type="match status" value="1"/>
</dbReference>
<dbReference type="GO" id="GO:0022857">
    <property type="term" value="F:transmembrane transporter activity"/>
    <property type="evidence" value="ECO:0007669"/>
    <property type="project" value="InterPro"/>
</dbReference>
<comment type="subcellular location">
    <subcellularLocation>
        <location evidence="1">Cell membrane</location>
        <topology evidence="1">Multi-pass membrane protein</topology>
    </subcellularLocation>
</comment>
<dbReference type="InterPro" id="IPR005829">
    <property type="entry name" value="Sugar_transporter_CS"/>
</dbReference>